<gene>
    <name evidence="2" type="ORF">ACRE_064850</name>
</gene>
<feature type="region of interest" description="Disordered" evidence="1">
    <location>
        <begin position="40"/>
        <end position="250"/>
    </location>
</feature>
<dbReference type="EMBL" id="JPKY01000085">
    <property type="protein sequence ID" value="KFH42763.1"/>
    <property type="molecule type" value="Genomic_DNA"/>
</dbReference>
<feature type="compositionally biased region" description="Polar residues" evidence="1">
    <location>
        <begin position="202"/>
        <end position="220"/>
    </location>
</feature>
<keyword evidence="3" id="KW-1185">Reference proteome</keyword>
<comment type="caution">
    <text evidence="2">The sequence shown here is derived from an EMBL/GenBank/DDBJ whole genome shotgun (WGS) entry which is preliminary data.</text>
</comment>
<dbReference type="AlphaFoldDB" id="A0A086T081"/>
<feature type="compositionally biased region" description="Basic and acidic residues" evidence="1">
    <location>
        <begin position="413"/>
        <end position="424"/>
    </location>
</feature>
<dbReference type="Proteomes" id="UP000029964">
    <property type="component" value="Unassembled WGS sequence"/>
</dbReference>
<sequence>MAEGVAAVVYSTDLSLQKKRRNKLRRHSIRKWLRVTTLLDGGADDVPIGRPVRVRRDKRQDESPISDDESDDSGEEDGAGQDSDDEGDSGEARPTRPVGRPPGGGFFTIIRTLSSTEVAGAPGFSTIERPRPRPTDDGATESESVVNSRPNPSTLASSTTRNPNPPPRPTAPSEENGDVDPAPGPTDIRTRTTAEGPAAGRPTSNIPAGDTDASSSSSILPTDAAEPSVSMIPGDAEGLESNESAGPRLSRGADVGIILGTLGEFVNHSFSRDRRPPWADIGARKALTTLLIAIGFFFYRRRLNAKNRDAEFPPPPPLARLSEKPLPPAPSQAQDIFNPPPPPGGAPRDLRFNSWANYQPPLGENGGQGEPIPAGYYGRADEEQGVRRGITVPGFIPAQPPLKPQPPPMAYMADERETPSREMMRTPQTAGALAPPGQRPLHRGGSYSIYPPGHVTSGNYRPPSVSRTEATDSTEGTWRTWNVDQRQASRGR</sequence>
<feature type="compositionally biased region" description="Pro residues" evidence="1">
    <location>
        <begin position="398"/>
        <end position="409"/>
    </location>
</feature>
<accession>A0A086T081</accession>
<evidence type="ECO:0000256" key="1">
    <source>
        <dbReference type="SAM" id="MobiDB-lite"/>
    </source>
</evidence>
<feature type="region of interest" description="Disordered" evidence="1">
    <location>
        <begin position="392"/>
        <end position="492"/>
    </location>
</feature>
<feature type="region of interest" description="Disordered" evidence="1">
    <location>
        <begin position="308"/>
        <end position="347"/>
    </location>
</feature>
<feature type="compositionally biased region" description="Polar residues" evidence="1">
    <location>
        <begin position="465"/>
        <end position="492"/>
    </location>
</feature>
<feature type="compositionally biased region" description="Polar residues" evidence="1">
    <location>
        <begin position="141"/>
        <end position="155"/>
    </location>
</feature>
<dbReference type="HOGENOM" id="CLU_554286_0_0_1"/>
<evidence type="ECO:0000313" key="2">
    <source>
        <dbReference type="EMBL" id="KFH42763.1"/>
    </source>
</evidence>
<organism evidence="2 3">
    <name type="scientific">Hapsidospora chrysogenum (strain ATCC 11550 / CBS 779.69 / DSM 880 / IAM 14645 / JCM 23072 / IMI 49137)</name>
    <name type="common">Acremonium chrysogenum</name>
    <dbReference type="NCBI Taxonomy" id="857340"/>
    <lineage>
        <taxon>Eukaryota</taxon>
        <taxon>Fungi</taxon>
        <taxon>Dikarya</taxon>
        <taxon>Ascomycota</taxon>
        <taxon>Pezizomycotina</taxon>
        <taxon>Sordariomycetes</taxon>
        <taxon>Hypocreomycetidae</taxon>
        <taxon>Hypocreales</taxon>
        <taxon>Bionectriaceae</taxon>
        <taxon>Hapsidospora</taxon>
    </lineage>
</organism>
<feature type="compositionally biased region" description="Acidic residues" evidence="1">
    <location>
        <begin position="64"/>
        <end position="89"/>
    </location>
</feature>
<reference evidence="3" key="1">
    <citation type="journal article" date="2014" name="Genome Announc.">
        <title>Genome sequence and annotation of Acremonium chrysogenum, producer of the beta-lactam antibiotic cephalosporin C.</title>
        <authorList>
            <person name="Terfehr D."/>
            <person name="Dahlmann T.A."/>
            <person name="Specht T."/>
            <person name="Zadra I."/>
            <person name="Kuernsteiner H."/>
            <person name="Kueck U."/>
        </authorList>
    </citation>
    <scope>NUCLEOTIDE SEQUENCE [LARGE SCALE GENOMIC DNA]</scope>
    <source>
        <strain evidence="3">ATCC 11550 / CBS 779.69 / DSM 880 / IAM 14645 / JCM 23072 / IMI 49137</strain>
    </source>
</reference>
<evidence type="ECO:0000313" key="3">
    <source>
        <dbReference type="Proteomes" id="UP000029964"/>
    </source>
</evidence>
<name>A0A086T081_HAPC1</name>
<protein>
    <submittedName>
        <fullName evidence="2">Uncharacterized protein</fullName>
    </submittedName>
</protein>
<proteinExistence type="predicted"/>